<dbReference type="EMBL" id="KQ459071">
    <property type="protein sequence ID" value="KPJ03861.1"/>
    <property type="molecule type" value="Genomic_DNA"/>
</dbReference>
<name>A0A0N1IBZ0_PAPXU</name>
<keyword evidence="3" id="KW-1185">Reference proteome</keyword>
<proteinExistence type="predicted"/>
<reference evidence="2 3" key="1">
    <citation type="journal article" date="2015" name="Nat. Commun.">
        <title>Outbred genome sequencing and CRISPR/Cas9 gene editing in butterflies.</title>
        <authorList>
            <person name="Li X."/>
            <person name="Fan D."/>
            <person name="Zhang W."/>
            <person name="Liu G."/>
            <person name="Zhang L."/>
            <person name="Zhao L."/>
            <person name="Fang X."/>
            <person name="Chen L."/>
            <person name="Dong Y."/>
            <person name="Chen Y."/>
            <person name="Ding Y."/>
            <person name="Zhao R."/>
            <person name="Feng M."/>
            <person name="Zhu Y."/>
            <person name="Feng Y."/>
            <person name="Jiang X."/>
            <person name="Zhu D."/>
            <person name="Xiang H."/>
            <person name="Feng X."/>
            <person name="Li S."/>
            <person name="Wang J."/>
            <person name="Zhang G."/>
            <person name="Kronforst M.R."/>
            <person name="Wang W."/>
        </authorList>
    </citation>
    <scope>NUCLEOTIDE SEQUENCE [LARGE SCALE GENOMIC DNA]</scope>
    <source>
        <strain evidence="2">Ya'a_city_454_Px</strain>
        <tissue evidence="2">Whole body</tissue>
    </source>
</reference>
<evidence type="ECO:0000313" key="3">
    <source>
        <dbReference type="Proteomes" id="UP000053268"/>
    </source>
</evidence>
<evidence type="ECO:0000256" key="1">
    <source>
        <dbReference type="SAM" id="MobiDB-lite"/>
    </source>
</evidence>
<sequence>MNETRKNTLGRAGRKYDTATALPARAAGRARKSLPLHPA</sequence>
<organism evidence="2 3">
    <name type="scientific">Papilio xuthus</name>
    <name type="common">Asian swallowtail butterfly</name>
    <dbReference type="NCBI Taxonomy" id="66420"/>
    <lineage>
        <taxon>Eukaryota</taxon>
        <taxon>Metazoa</taxon>
        <taxon>Ecdysozoa</taxon>
        <taxon>Arthropoda</taxon>
        <taxon>Hexapoda</taxon>
        <taxon>Insecta</taxon>
        <taxon>Pterygota</taxon>
        <taxon>Neoptera</taxon>
        <taxon>Endopterygota</taxon>
        <taxon>Lepidoptera</taxon>
        <taxon>Glossata</taxon>
        <taxon>Ditrysia</taxon>
        <taxon>Papilionoidea</taxon>
        <taxon>Papilionidae</taxon>
        <taxon>Papilioninae</taxon>
        <taxon>Papilio</taxon>
    </lineage>
</organism>
<evidence type="ECO:0000313" key="2">
    <source>
        <dbReference type="EMBL" id="KPJ03861.1"/>
    </source>
</evidence>
<feature type="region of interest" description="Disordered" evidence="1">
    <location>
        <begin position="1"/>
        <end position="39"/>
    </location>
</feature>
<gene>
    <name evidence="2" type="ORF">RR46_00623</name>
</gene>
<accession>A0A0N1IBZ0</accession>
<feature type="compositionally biased region" description="Basic residues" evidence="1">
    <location>
        <begin position="28"/>
        <end position="39"/>
    </location>
</feature>
<dbReference type="Proteomes" id="UP000053268">
    <property type="component" value="Unassembled WGS sequence"/>
</dbReference>
<dbReference type="AlphaFoldDB" id="A0A0N1IBZ0"/>
<protein>
    <submittedName>
        <fullName evidence="2">Uncharacterized protein</fullName>
    </submittedName>
</protein>